<dbReference type="PANTHER" id="PTHR43194:SF5">
    <property type="entry name" value="PIMELOYL-[ACYL-CARRIER PROTEIN] METHYL ESTER ESTERASE"/>
    <property type="match status" value="1"/>
</dbReference>
<organism evidence="2 3">
    <name type="scientific">Mesobacterium hydrothermale</name>
    <dbReference type="NCBI Taxonomy" id="3111907"/>
    <lineage>
        <taxon>Bacteria</taxon>
        <taxon>Pseudomonadati</taxon>
        <taxon>Pseudomonadota</taxon>
        <taxon>Alphaproteobacteria</taxon>
        <taxon>Rhodobacterales</taxon>
        <taxon>Roseobacteraceae</taxon>
        <taxon>Mesobacterium</taxon>
    </lineage>
</organism>
<dbReference type="EMBL" id="JAYLLH010000013">
    <property type="protein sequence ID" value="MEC3861810.1"/>
    <property type="molecule type" value="Genomic_DNA"/>
</dbReference>
<reference evidence="2 3" key="1">
    <citation type="submission" date="2024-01" db="EMBL/GenBank/DDBJ databases">
        <title>Mesobacterium rodlantinim sp. nov., isolated from shallow sea hydrothermal systems off Kueishantao Island.</title>
        <authorList>
            <person name="Su Z."/>
            <person name="Tang K."/>
        </authorList>
    </citation>
    <scope>NUCLEOTIDE SEQUENCE [LARGE SCALE GENOMIC DNA]</scope>
    <source>
        <strain evidence="2 3">TK19101</strain>
    </source>
</reference>
<dbReference type="Proteomes" id="UP001348149">
    <property type="component" value="Unassembled WGS sequence"/>
</dbReference>
<keyword evidence="2" id="KW-0378">Hydrolase</keyword>
<dbReference type="InterPro" id="IPR000073">
    <property type="entry name" value="AB_hydrolase_1"/>
</dbReference>
<feature type="domain" description="AB hydrolase-1" evidence="1">
    <location>
        <begin position="200"/>
        <end position="241"/>
    </location>
</feature>
<name>A0ABU6HH75_9RHOB</name>
<dbReference type="InterPro" id="IPR050228">
    <property type="entry name" value="Carboxylesterase_BioH"/>
</dbReference>
<dbReference type="PANTHER" id="PTHR43194">
    <property type="entry name" value="HYDROLASE ALPHA/BETA FOLD FAMILY"/>
    <property type="match status" value="1"/>
</dbReference>
<keyword evidence="3" id="KW-1185">Reference proteome</keyword>
<comment type="caution">
    <text evidence="2">The sequence shown here is derived from an EMBL/GenBank/DDBJ whole genome shotgun (WGS) entry which is preliminary data.</text>
</comment>
<gene>
    <name evidence="2" type="ORF">VK792_10985</name>
</gene>
<dbReference type="Pfam" id="PF00561">
    <property type="entry name" value="Abhydrolase_1"/>
    <property type="match status" value="1"/>
</dbReference>
<dbReference type="Gene3D" id="3.40.50.1820">
    <property type="entry name" value="alpha/beta hydrolase"/>
    <property type="match status" value="1"/>
</dbReference>
<evidence type="ECO:0000259" key="1">
    <source>
        <dbReference type="Pfam" id="PF00561"/>
    </source>
</evidence>
<accession>A0ABU6HH75</accession>
<dbReference type="GO" id="GO:0016787">
    <property type="term" value="F:hydrolase activity"/>
    <property type="evidence" value="ECO:0007669"/>
    <property type="project" value="UniProtKB-KW"/>
</dbReference>
<dbReference type="RefSeq" id="WP_326297534.1">
    <property type="nucleotide sequence ID" value="NZ_JAYLLH010000013.1"/>
</dbReference>
<evidence type="ECO:0000313" key="3">
    <source>
        <dbReference type="Proteomes" id="UP001348149"/>
    </source>
</evidence>
<evidence type="ECO:0000313" key="2">
    <source>
        <dbReference type="EMBL" id="MEC3861810.1"/>
    </source>
</evidence>
<dbReference type="InterPro" id="IPR029058">
    <property type="entry name" value="AB_hydrolase_fold"/>
</dbReference>
<protein>
    <submittedName>
        <fullName evidence="2">Alpha/beta fold hydrolase</fullName>
    </submittedName>
</protein>
<dbReference type="SUPFAM" id="SSF53474">
    <property type="entry name" value="alpha/beta-Hydrolases"/>
    <property type="match status" value="1"/>
</dbReference>
<dbReference type="CDD" id="cd12808">
    <property type="entry name" value="Esterase_713_like-1"/>
    <property type="match status" value="1"/>
</dbReference>
<sequence>MKDFDKQHMKIAEISSFFAGGKRVTLTDQPQKHVQVARNGPARLVDLNGDYVTRQCYVQHVRLAASDYETPVMFWHGGAMTGVTWETTPDGRPGWQMRFLQAGFDTYVCDAVERGRSGWSPFPEIYDTAPIFRTSNEAWELFRFGAPDGYSNNPNECRPHQGSLFPISALDHFSAQFVPRWTTHGQETLEAYFDVLKRTGPVWLIAHSQGGNFALDAAARHPEFFKGVVVIEPASAPEDIGAAKLVPHLFVWGDYIEHSPTWVSYRERADAYATALANAGGFVETLDLPANGIPGNSHVPMMDVNSDHVADLVQGWIDRIR</sequence>
<proteinExistence type="predicted"/>